<proteinExistence type="predicted"/>
<dbReference type="EC" id="2.7.7.7" evidence="1"/>
<dbReference type="InterPro" id="IPR050238">
    <property type="entry name" value="DNA_Rep/Repair_Clamp_Loader"/>
</dbReference>
<dbReference type="SUPFAM" id="SSF52540">
    <property type="entry name" value="P-loop containing nucleoside triphosphate hydrolases"/>
    <property type="match status" value="1"/>
</dbReference>
<accession>A0ABW0KJA4</accession>
<organism evidence="1 2">
    <name type="scientific">Paenibacillus aestuarii</name>
    <dbReference type="NCBI Taxonomy" id="516965"/>
    <lineage>
        <taxon>Bacteria</taxon>
        <taxon>Bacillati</taxon>
        <taxon>Bacillota</taxon>
        <taxon>Bacilli</taxon>
        <taxon>Bacillales</taxon>
        <taxon>Paenibacillaceae</taxon>
        <taxon>Paenibacillus</taxon>
    </lineage>
</organism>
<dbReference type="PANTHER" id="PTHR11669">
    <property type="entry name" value="REPLICATION FACTOR C / DNA POLYMERASE III GAMMA-TAU SUBUNIT"/>
    <property type="match status" value="1"/>
</dbReference>
<reference evidence="2" key="1">
    <citation type="journal article" date="2019" name="Int. J. Syst. Evol. Microbiol.">
        <title>The Global Catalogue of Microorganisms (GCM) 10K type strain sequencing project: providing services to taxonomists for standard genome sequencing and annotation.</title>
        <authorList>
            <consortium name="The Broad Institute Genomics Platform"/>
            <consortium name="The Broad Institute Genome Sequencing Center for Infectious Disease"/>
            <person name="Wu L."/>
            <person name="Ma J."/>
        </authorList>
    </citation>
    <scope>NUCLEOTIDE SEQUENCE [LARGE SCALE GENOMIC DNA]</scope>
    <source>
        <strain evidence="2">KACC 11904</strain>
    </source>
</reference>
<dbReference type="NCBIfam" id="TIGR00678">
    <property type="entry name" value="holB"/>
    <property type="match status" value="1"/>
</dbReference>
<dbReference type="RefSeq" id="WP_270880253.1">
    <property type="nucleotide sequence ID" value="NZ_JAQFVF010000032.1"/>
</dbReference>
<name>A0ABW0KJA4_9BACL</name>
<comment type="caution">
    <text evidence="1">The sequence shown here is derived from an EMBL/GenBank/DDBJ whole genome shotgun (WGS) entry which is preliminary data.</text>
</comment>
<dbReference type="EMBL" id="JBHSMJ010000062">
    <property type="protein sequence ID" value="MFC5452671.1"/>
    <property type="molecule type" value="Genomic_DNA"/>
</dbReference>
<dbReference type="InterPro" id="IPR027417">
    <property type="entry name" value="P-loop_NTPase"/>
</dbReference>
<dbReference type="InterPro" id="IPR004622">
    <property type="entry name" value="DNA_pol_HolB"/>
</dbReference>
<dbReference type="Proteomes" id="UP001596044">
    <property type="component" value="Unassembled WGS sequence"/>
</dbReference>
<dbReference type="GO" id="GO:0003887">
    <property type="term" value="F:DNA-directed DNA polymerase activity"/>
    <property type="evidence" value="ECO:0007669"/>
    <property type="project" value="UniProtKB-EC"/>
</dbReference>
<sequence length="325" mass="36687">MSFQAIPGQAAAKRLLQNGLRQDKLSHAYIFSGPVGTGRSEMALALAKAIYCKNGIDDACGECLECRKVEHRNHPDLHVVEPEGASIKIEQIRELQKEFAYRATASGTKIYVLHRAEKMTVQAANSLLKFLEEPTSKVIAILITENGNALLPTIQSRAQWISFTPLPREEMVLALLQEGHPAALVQPAVHLTAGLQAARELIAANWFAEMRSVVLQLAKETLTRFPSSMITIQHKIVRTELADHMASLFDLLILWFKDMVQLRLERRDKLVYNDQLDWMSSLAFSRDVADWVRMMEQAVDLQKRLRFNANSQLVIEKMLVEMQGV</sequence>
<keyword evidence="1" id="KW-0548">Nucleotidyltransferase</keyword>
<protein>
    <submittedName>
        <fullName evidence="1">DNA polymerase III subunit delta</fullName>
        <ecNumber evidence="1">2.7.7.7</ecNumber>
    </submittedName>
</protein>
<keyword evidence="2" id="KW-1185">Reference proteome</keyword>
<evidence type="ECO:0000313" key="1">
    <source>
        <dbReference type="EMBL" id="MFC5452671.1"/>
    </source>
</evidence>
<dbReference type="PANTHER" id="PTHR11669:SF8">
    <property type="entry name" value="DNA POLYMERASE III SUBUNIT DELTA"/>
    <property type="match status" value="1"/>
</dbReference>
<gene>
    <name evidence="1" type="primary">holB</name>
    <name evidence="1" type="ORF">ACFPOG_31180</name>
</gene>
<dbReference type="Gene3D" id="3.40.50.300">
    <property type="entry name" value="P-loop containing nucleotide triphosphate hydrolases"/>
    <property type="match status" value="1"/>
</dbReference>
<keyword evidence="1" id="KW-0808">Transferase</keyword>
<dbReference type="Pfam" id="PF13177">
    <property type="entry name" value="DNA_pol3_delta2"/>
    <property type="match status" value="1"/>
</dbReference>
<evidence type="ECO:0000313" key="2">
    <source>
        <dbReference type="Proteomes" id="UP001596044"/>
    </source>
</evidence>